<dbReference type="RefSeq" id="WP_313984037.1">
    <property type="nucleotide sequence ID" value="NZ_JASJOS010000012.1"/>
</dbReference>
<keyword evidence="1" id="KW-0732">Signal</keyword>
<sequence>MRRKQKNSWFIILLILGVCTHTYAQDKKEETSKRKSKSITNCQEKDWRTIGEEIGTTFRDLGIRIGTDVSIAARRVGETLAEEQTWQDVGDQVANAGREVADATQEAISNHSSDRDTYAHRYDEEKTKKFSKTFKLGSNDRLAIENKFGKVHINTWDKQEASVDVVMIAKSSSESKAQTLLDRINIVVNENSSENEILVKTQFDNMNNWSGGKQSFEINYTVNMPRNNPLRIKNSFGDTYVADINGKSDLQCSYGSLKAEKLNNADNYVKVSFGDGRIGYCKSGEIKASYSNMEITEGNNLTIESSFSELEVRNIQAAKVKAKYGSVDMGTNGKGFKSFDIDGSFSDIDLRIPSSLGFDFDIKVSFADLDWNESGAHFTSVEKSGSSKNYVGSFGKSSGSNIRVSSRYGDVDFKIND</sequence>
<dbReference type="Proteomes" id="UP001241110">
    <property type="component" value="Unassembled WGS sequence"/>
</dbReference>
<evidence type="ECO:0000256" key="1">
    <source>
        <dbReference type="SAM" id="SignalP"/>
    </source>
</evidence>
<evidence type="ECO:0000313" key="2">
    <source>
        <dbReference type="EMBL" id="MDJ1483735.1"/>
    </source>
</evidence>
<protein>
    <submittedName>
        <fullName evidence="2">DUF4097 family beta strand repeat-containing protein</fullName>
    </submittedName>
</protein>
<name>A0AAE3QQW9_9BACT</name>
<reference evidence="2" key="1">
    <citation type="submission" date="2023-05" db="EMBL/GenBank/DDBJ databases">
        <authorList>
            <person name="Zhang X."/>
        </authorList>
    </citation>
    <scope>NUCLEOTIDE SEQUENCE</scope>
    <source>
        <strain evidence="2">YF14B1</strain>
    </source>
</reference>
<feature type="signal peptide" evidence="1">
    <location>
        <begin position="1"/>
        <end position="24"/>
    </location>
</feature>
<evidence type="ECO:0000313" key="3">
    <source>
        <dbReference type="Proteomes" id="UP001241110"/>
    </source>
</evidence>
<dbReference type="EMBL" id="JASJOS010000012">
    <property type="protein sequence ID" value="MDJ1483735.1"/>
    <property type="molecule type" value="Genomic_DNA"/>
</dbReference>
<gene>
    <name evidence="2" type="ORF">QNI16_24765</name>
</gene>
<organism evidence="2 3">
    <name type="scientific">Xanthocytophaga flava</name>
    <dbReference type="NCBI Taxonomy" id="3048013"/>
    <lineage>
        <taxon>Bacteria</taxon>
        <taxon>Pseudomonadati</taxon>
        <taxon>Bacteroidota</taxon>
        <taxon>Cytophagia</taxon>
        <taxon>Cytophagales</taxon>
        <taxon>Rhodocytophagaceae</taxon>
        <taxon>Xanthocytophaga</taxon>
    </lineage>
</organism>
<feature type="chain" id="PRO_5042054995" evidence="1">
    <location>
        <begin position="25"/>
        <end position="417"/>
    </location>
</feature>
<dbReference type="AlphaFoldDB" id="A0AAE3QQW9"/>
<comment type="caution">
    <text evidence="2">The sequence shown here is derived from an EMBL/GenBank/DDBJ whole genome shotgun (WGS) entry which is preliminary data.</text>
</comment>
<proteinExistence type="predicted"/>
<accession>A0AAE3QQW9</accession>